<name>A0ACC2WID4_9TREE</name>
<evidence type="ECO:0000313" key="1">
    <source>
        <dbReference type="EMBL" id="KAJ9110832.1"/>
    </source>
</evidence>
<dbReference type="Proteomes" id="UP001241377">
    <property type="component" value="Unassembled WGS sequence"/>
</dbReference>
<proteinExistence type="predicted"/>
<accession>A0ACC2WID4</accession>
<protein>
    <submittedName>
        <fullName evidence="1">Uncharacterized protein</fullName>
    </submittedName>
</protein>
<organism evidence="1 2">
    <name type="scientific">Naganishia cerealis</name>
    <dbReference type="NCBI Taxonomy" id="610337"/>
    <lineage>
        <taxon>Eukaryota</taxon>
        <taxon>Fungi</taxon>
        <taxon>Dikarya</taxon>
        <taxon>Basidiomycota</taxon>
        <taxon>Agaricomycotina</taxon>
        <taxon>Tremellomycetes</taxon>
        <taxon>Filobasidiales</taxon>
        <taxon>Filobasidiaceae</taxon>
        <taxon>Naganishia</taxon>
    </lineage>
</organism>
<reference evidence="1" key="1">
    <citation type="submission" date="2023-04" db="EMBL/GenBank/DDBJ databases">
        <title>Draft Genome sequencing of Naganishia species isolated from polar environments using Oxford Nanopore Technology.</title>
        <authorList>
            <person name="Leo P."/>
            <person name="Venkateswaran K."/>
        </authorList>
    </citation>
    <scope>NUCLEOTIDE SEQUENCE</scope>
    <source>
        <strain evidence="1">MNA-CCFEE 5261</strain>
    </source>
</reference>
<evidence type="ECO:0000313" key="2">
    <source>
        <dbReference type="Proteomes" id="UP001241377"/>
    </source>
</evidence>
<dbReference type="EMBL" id="JASBWR010000010">
    <property type="protein sequence ID" value="KAJ9110832.1"/>
    <property type="molecule type" value="Genomic_DNA"/>
</dbReference>
<gene>
    <name evidence="1" type="ORF">QFC19_001341</name>
</gene>
<sequence length="178" mass="19385">MSSRALRRLQKQKEETELDVLSLDTEEQPKKAFNAFSVLGGDDLGSDTENEQIEIDEPPVEKKPVKTNKKSKKKKKKGKKKEEVKEEVTEPEDFNGVSDDHLSDAFGPAPGLARTVEVCRGLRGIRRDETVVDRAACLSVCHATALSAVIADMLIGNRSTATSVADGESGGLVNSFLE</sequence>
<keyword evidence="2" id="KW-1185">Reference proteome</keyword>
<comment type="caution">
    <text evidence="1">The sequence shown here is derived from an EMBL/GenBank/DDBJ whole genome shotgun (WGS) entry which is preliminary data.</text>
</comment>